<dbReference type="PROSITE" id="PS50011">
    <property type="entry name" value="PROTEIN_KINASE_DOM"/>
    <property type="match status" value="1"/>
</dbReference>
<keyword evidence="7" id="KW-1185">Reference proteome</keyword>
<dbReference type="PROSITE" id="PS00108">
    <property type="entry name" value="PROTEIN_KINASE_ST"/>
    <property type="match status" value="1"/>
</dbReference>
<organism evidence="6 7">
    <name type="scientific">Hyalangium rubrum</name>
    <dbReference type="NCBI Taxonomy" id="3103134"/>
    <lineage>
        <taxon>Bacteria</taxon>
        <taxon>Pseudomonadati</taxon>
        <taxon>Myxococcota</taxon>
        <taxon>Myxococcia</taxon>
        <taxon>Myxococcales</taxon>
        <taxon>Cystobacterineae</taxon>
        <taxon>Archangiaceae</taxon>
        <taxon>Hyalangium</taxon>
    </lineage>
</organism>
<proteinExistence type="predicted"/>
<keyword evidence="1" id="KW-0808">Transferase</keyword>
<evidence type="ECO:0000313" key="6">
    <source>
        <dbReference type="EMBL" id="MDY7231678.1"/>
    </source>
</evidence>
<keyword evidence="4" id="KW-0067">ATP-binding</keyword>
<keyword evidence="3 6" id="KW-0418">Kinase</keyword>
<dbReference type="RefSeq" id="WP_321550384.1">
    <property type="nucleotide sequence ID" value="NZ_JAXIVS010000015.1"/>
</dbReference>
<evidence type="ECO:0000256" key="1">
    <source>
        <dbReference type="ARBA" id="ARBA00022679"/>
    </source>
</evidence>
<dbReference type="Pfam" id="PF00069">
    <property type="entry name" value="Pkinase"/>
    <property type="match status" value="1"/>
</dbReference>
<dbReference type="InterPro" id="IPR041664">
    <property type="entry name" value="AAA_16"/>
</dbReference>
<evidence type="ECO:0000256" key="4">
    <source>
        <dbReference type="ARBA" id="ARBA00022840"/>
    </source>
</evidence>
<dbReference type="InterPro" id="IPR011009">
    <property type="entry name" value="Kinase-like_dom_sf"/>
</dbReference>
<dbReference type="Pfam" id="PF13191">
    <property type="entry name" value="AAA_16"/>
    <property type="match status" value="1"/>
</dbReference>
<dbReference type="CDD" id="cd14014">
    <property type="entry name" value="STKc_PknB_like"/>
    <property type="match status" value="1"/>
</dbReference>
<dbReference type="Proteomes" id="UP001291309">
    <property type="component" value="Unassembled WGS sequence"/>
</dbReference>
<dbReference type="InterPro" id="IPR000719">
    <property type="entry name" value="Prot_kinase_dom"/>
</dbReference>
<dbReference type="SMART" id="SM00220">
    <property type="entry name" value="S_TKc"/>
    <property type="match status" value="1"/>
</dbReference>
<keyword evidence="2" id="KW-0547">Nucleotide-binding</keyword>
<dbReference type="InterPro" id="IPR008271">
    <property type="entry name" value="Ser/Thr_kinase_AS"/>
</dbReference>
<dbReference type="InterPro" id="IPR027417">
    <property type="entry name" value="P-loop_NTPase"/>
</dbReference>
<feature type="domain" description="Protein kinase" evidence="5">
    <location>
        <begin position="11"/>
        <end position="272"/>
    </location>
</feature>
<dbReference type="Gene3D" id="3.30.200.20">
    <property type="entry name" value="Phosphorylase Kinase, domain 1"/>
    <property type="match status" value="1"/>
</dbReference>
<dbReference type="Gene3D" id="1.10.510.10">
    <property type="entry name" value="Transferase(Phosphotransferase) domain 1"/>
    <property type="match status" value="1"/>
</dbReference>
<comment type="caution">
    <text evidence="6">The sequence shown here is derived from an EMBL/GenBank/DDBJ whole genome shotgun (WGS) entry which is preliminary data.</text>
</comment>
<accession>A0ABU5HDZ4</accession>
<evidence type="ECO:0000256" key="2">
    <source>
        <dbReference type="ARBA" id="ARBA00022741"/>
    </source>
</evidence>
<dbReference type="GO" id="GO:0016301">
    <property type="term" value="F:kinase activity"/>
    <property type="evidence" value="ECO:0007669"/>
    <property type="project" value="UniProtKB-KW"/>
</dbReference>
<dbReference type="PANTHER" id="PTHR43289:SF6">
    <property type="entry name" value="SERINE_THREONINE-PROTEIN KINASE NEKL-3"/>
    <property type="match status" value="1"/>
</dbReference>
<reference evidence="6 7" key="1">
    <citation type="submission" date="2023-12" db="EMBL/GenBank/DDBJ databases">
        <title>the genome sequence of Hyalangium sp. s54d21.</title>
        <authorList>
            <person name="Zhang X."/>
        </authorList>
    </citation>
    <scope>NUCLEOTIDE SEQUENCE [LARGE SCALE GENOMIC DNA]</scope>
    <source>
        <strain evidence="7">s54d21</strain>
    </source>
</reference>
<dbReference type="EMBL" id="JAXIVS010000015">
    <property type="protein sequence ID" value="MDY7231678.1"/>
    <property type="molecule type" value="Genomic_DNA"/>
</dbReference>
<dbReference type="SUPFAM" id="SSF52540">
    <property type="entry name" value="P-loop containing nucleoside triphosphate hydrolases"/>
    <property type="match status" value="1"/>
</dbReference>
<dbReference type="Gene3D" id="3.40.50.300">
    <property type="entry name" value="P-loop containing nucleotide triphosphate hydrolases"/>
    <property type="match status" value="1"/>
</dbReference>
<name>A0ABU5HDZ4_9BACT</name>
<evidence type="ECO:0000256" key="3">
    <source>
        <dbReference type="ARBA" id="ARBA00022777"/>
    </source>
</evidence>
<dbReference type="Gene3D" id="1.25.40.10">
    <property type="entry name" value="Tetratricopeptide repeat domain"/>
    <property type="match status" value="1"/>
</dbReference>
<protein>
    <submittedName>
        <fullName evidence="6">Protein kinase</fullName>
    </submittedName>
</protein>
<sequence length="1304" mass="143366">MRPGALIAGRFELKRRAGLGGMGEIFQGLDTETGRLVALKFLRDASDRERFEQEARTLAQLHHPAIVRPAAYGVTEEGLPYLAMEWLEGEDLATLLLRRRLSVEEVLVLAKRVASALGEAHSLGLIHRDIKPANLFIENDDVSRTRLLDFGIARFLGQTRMTQTGTPLGTPGYMAPEQARGDEKLTPALDIFSLGCVLFELLAGRPPFEGQHMVAILAKVIFMEAPVLETYRPDVAPELSALVSRMLAKEPTARPQDGMALLADLTELEALVGGSAPSDRVPPSLPPPGSLTEDEQRMVSVVMIGRGRTGAQPVDGWSIPAEVWSTAEEVGGRQERLADGSIAITFGGPGVVKDHVALAARFAFALRAHHAEAPIALATGRGATRKATALGEAIERAAQRLAQCDEARASGPRPVAIDAMTAALLDARFEWREGEGGPELWGERDRAEAARTLLGKPTPCVGREIELRMLEQAFDTCMEEVSAQVFLVTAPVGMGKSRLAREFIQSIRRRAPEAAIWFGRADSSHAGSSLYLLGQVLRGALGLPGSEPPEAWRERLRARFTEDVASARGQRLREFLGELVGVPFPEPVSPQLAAARQDVQLMATQLHQAFEDFLLLESAAHPVVLILDDLHWGDTASMRFVDQGLLKARDRAVFVLGLARPEVHARFPRLWSERDLQEVRLRSLSRRASERLARSVLGEEFADQTLERLIELSEGNAFYLEELIRAVAEGKSALPDTVVAMVQSRLAALEPDARRVLRAASIFGEVFWKGATVALLGGMRTNQAFDWLLLLAQRELLVRREESRFPGETEFTFRHALLREGAYALLTEEDRRLGHRLAGEWLEQRGESDALALATHFERGGEPERAVVYYVRAAERASEADDAEAILSCTERGLSCDPVGEQRGALLSLKASAHVGREQYSEAVALSVEALELLPAGSRRWYMTYHHLFQALILSQPEAVLVHTRRFLEVPPNSEARGEYIRSATWLFAVLELTGAKDLAYDLFARVRAESVHLDARDFSTRSYVRGCEANHYHIGEQAPWSCAQADAESVRYAEQAELWRQRCIVGGYQGKALTDLGDYTGAEAVLRENLAVAERRGEAMSLTYARLFLARLLCRVAAPAQLEESEQLTRAVIAANNMSLLGPAHGVLAELALHRGDLEVAEAEARTACELLRPFPTSSWEFHALHVQTLLALGRSREALEVAEAALQLFERIGMAGFGEIDLRLAVAEAREATGQPQSAREMLRTTLSRLRPRVEDLPDAATRARYLTQVPNHARLLALARDWLGEEAVRAAGLGLEALGDA</sequence>
<dbReference type="PANTHER" id="PTHR43289">
    <property type="entry name" value="MITOGEN-ACTIVATED PROTEIN KINASE KINASE KINASE 20-RELATED"/>
    <property type="match status" value="1"/>
</dbReference>
<evidence type="ECO:0000259" key="5">
    <source>
        <dbReference type="PROSITE" id="PS50011"/>
    </source>
</evidence>
<dbReference type="SUPFAM" id="SSF48452">
    <property type="entry name" value="TPR-like"/>
    <property type="match status" value="1"/>
</dbReference>
<dbReference type="InterPro" id="IPR011990">
    <property type="entry name" value="TPR-like_helical_dom_sf"/>
</dbReference>
<evidence type="ECO:0000313" key="7">
    <source>
        <dbReference type="Proteomes" id="UP001291309"/>
    </source>
</evidence>
<gene>
    <name evidence="6" type="ORF">SYV04_35150</name>
</gene>
<dbReference type="SUPFAM" id="SSF56112">
    <property type="entry name" value="Protein kinase-like (PK-like)"/>
    <property type="match status" value="1"/>
</dbReference>